<evidence type="ECO:0000256" key="1">
    <source>
        <dbReference type="SAM" id="MobiDB-lite"/>
    </source>
</evidence>
<name>A0A8J5S7G5_ZIZPA</name>
<protein>
    <submittedName>
        <fullName evidence="2">Uncharacterized protein</fullName>
    </submittedName>
</protein>
<proteinExistence type="predicted"/>
<sequence>MPSARLPACLPPPASRSLPPLRSPPLRRLPVSSTPGGRLRALRPPPLPLRRLPRDVGAANGRVLLLWLLPQTAARL</sequence>
<organism evidence="2 3">
    <name type="scientific">Zizania palustris</name>
    <name type="common">Northern wild rice</name>
    <dbReference type="NCBI Taxonomy" id="103762"/>
    <lineage>
        <taxon>Eukaryota</taxon>
        <taxon>Viridiplantae</taxon>
        <taxon>Streptophyta</taxon>
        <taxon>Embryophyta</taxon>
        <taxon>Tracheophyta</taxon>
        <taxon>Spermatophyta</taxon>
        <taxon>Magnoliopsida</taxon>
        <taxon>Liliopsida</taxon>
        <taxon>Poales</taxon>
        <taxon>Poaceae</taxon>
        <taxon>BOP clade</taxon>
        <taxon>Oryzoideae</taxon>
        <taxon>Oryzeae</taxon>
        <taxon>Zizaniinae</taxon>
        <taxon>Zizania</taxon>
    </lineage>
</organism>
<dbReference type="AlphaFoldDB" id="A0A8J5S7G5"/>
<evidence type="ECO:0000313" key="3">
    <source>
        <dbReference type="Proteomes" id="UP000729402"/>
    </source>
</evidence>
<accession>A0A8J5S7G5</accession>
<dbReference type="EMBL" id="JAAALK010000283">
    <property type="protein sequence ID" value="KAG8069785.1"/>
    <property type="molecule type" value="Genomic_DNA"/>
</dbReference>
<gene>
    <name evidence="2" type="ORF">GUJ93_ZPchr0006g41635</name>
</gene>
<reference evidence="2" key="2">
    <citation type="submission" date="2021-02" db="EMBL/GenBank/DDBJ databases">
        <authorList>
            <person name="Kimball J.A."/>
            <person name="Haas M.W."/>
            <person name="Macchietto M."/>
            <person name="Kono T."/>
            <person name="Duquette J."/>
            <person name="Shao M."/>
        </authorList>
    </citation>
    <scope>NUCLEOTIDE SEQUENCE</scope>
    <source>
        <tissue evidence="2">Fresh leaf tissue</tissue>
    </source>
</reference>
<keyword evidence="3" id="KW-1185">Reference proteome</keyword>
<comment type="caution">
    <text evidence="2">The sequence shown here is derived from an EMBL/GenBank/DDBJ whole genome shotgun (WGS) entry which is preliminary data.</text>
</comment>
<dbReference type="Proteomes" id="UP000729402">
    <property type="component" value="Unassembled WGS sequence"/>
</dbReference>
<reference evidence="2" key="1">
    <citation type="journal article" date="2021" name="bioRxiv">
        <title>Whole Genome Assembly and Annotation of Northern Wild Rice, Zizania palustris L., Supports a Whole Genome Duplication in the Zizania Genus.</title>
        <authorList>
            <person name="Haas M."/>
            <person name="Kono T."/>
            <person name="Macchietto M."/>
            <person name="Millas R."/>
            <person name="McGilp L."/>
            <person name="Shao M."/>
            <person name="Duquette J."/>
            <person name="Hirsch C.N."/>
            <person name="Kimball J."/>
        </authorList>
    </citation>
    <scope>NUCLEOTIDE SEQUENCE</scope>
    <source>
        <tissue evidence="2">Fresh leaf tissue</tissue>
    </source>
</reference>
<evidence type="ECO:0000313" key="2">
    <source>
        <dbReference type="EMBL" id="KAG8069785.1"/>
    </source>
</evidence>
<feature type="region of interest" description="Disordered" evidence="1">
    <location>
        <begin position="1"/>
        <end position="45"/>
    </location>
</feature>
<feature type="compositionally biased region" description="Low complexity" evidence="1">
    <location>
        <begin position="15"/>
        <end position="33"/>
    </location>
</feature>